<accession>A0ABY5GF29</accession>
<dbReference type="RefSeq" id="WP_255389115.1">
    <property type="nucleotide sequence ID" value="NZ_CP101508.1"/>
</dbReference>
<name>A0ABY5GF29_9GAMM</name>
<keyword evidence="3" id="KW-1185">Reference proteome</keyword>
<dbReference type="EMBL" id="CP101508">
    <property type="protein sequence ID" value="UTV27860.1"/>
    <property type="molecule type" value="Genomic_DNA"/>
</dbReference>
<dbReference type="Proteomes" id="UP001057998">
    <property type="component" value="Chromosome 1"/>
</dbReference>
<evidence type="ECO:0000313" key="2">
    <source>
        <dbReference type="EMBL" id="UTV27860.1"/>
    </source>
</evidence>
<organism evidence="2 3">
    <name type="scientific">Photobacterium atrarenae</name>
    <dbReference type="NCBI Taxonomy" id="865757"/>
    <lineage>
        <taxon>Bacteria</taxon>
        <taxon>Pseudomonadati</taxon>
        <taxon>Pseudomonadota</taxon>
        <taxon>Gammaproteobacteria</taxon>
        <taxon>Vibrionales</taxon>
        <taxon>Vibrionaceae</taxon>
        <taxon>Photobacterium</taxon>
    </lineage>
</organism>
<sequence>MTIGIVAKTTGYTPVILKASPAMRGAQTAAPSGESARRTGNGDDTVSLSSEAKRRQGAEARLEEANNKNTEAGDIAQTTKKAESFAYGALGLDHPDSVKQHDDEYYSAGQGLSALGTVATVLLAVI</sequence>
<evidence type="ECO:0000313" key="3">
    <source>
        <dbReference type="Proteomes" id="UP001057998"/>
    </source>
</evidence>
<proteinExistence type="predicted"/>
<gene>
    <name evidence="2" type="ORF">NNL38_00605</name>
</gene>
<evidence type="ECO:0000256" key="1">
    <source>
        <dbReference type="SAM" id="MobiDB-lite"/>
    </source>
</evidence>
<feature type="compositionally biased region" description="Basic and acidic residues" evidence="1">
    <location>
        <begin position="51"/>
        <end position="66"/>
    </location>
</feature>
<feature type="region of interest" description="Disordered" evidence="1">
    <location>
        <begin position="18"/>
        <end position="77"/>
    </location>
</feature>
<protein>
    <submittedName>
        <fullName evidence="2">Uncharacterized protein</fullName>
    </submittedName>
</protein>
<reference evidence="2" key="1">
    <citation type="submission" date="2022-07" db="EMBL/GenBank/DDBJ databases">
        <title>Genome sequencing of Photobacterium atrarenae GJH2-4.</title>
        <authorList>
            <person name="Park S.-J."/>
        </authorList>
    </citation>
    <scope>NUCLEOTIDE SEQUENCE</scope>
    <source>
        <strain evidence="2">GJH2-4</strain>
    </source>
</reference>